<protein>
    <submittedName>
        <fullName evidence="4">N-acetylmuramoyl-L-alanine amidase</fullName>
    </submittedName>
</protein>
<accession>A0AA91A339</accession>
<reference evidence="5" key="1">
    <citation type="submission" date="2019-09" db="EMBL/GenBank/DDBJ databases">
        <title>Distinct polysaccharide growth profiles of human intestinal Prevotella copri isolates.</title>
        <authorList>
            <person name="Fehlner-Peach H."/>
            <person name="Magnabosco C."/>
            <person name="Raghavan V."/>
            <person name="Scher J.U."/>
            <person name="Tett A."/>
            <person name="Cox L.M."/>
            <person name="Gottsegen C."/>
            <person name="Watters A."/>
            <person name="Wiltshire- Gordon J.D."/>
            <person name="Segata N."/>
            <person name="Bonneau R."/>
            <person name="Littman D.R."/>
        </authorList>
    </citation>
    <scope>NUCLEOTIDE SEQUENCE [LARGE SCALE GENOMIC DNA]</scope>
    <source>
        <strain evidence="5">iA624</strain>
    </source>
</reference>
<evidence type="ECO:0000256" key="1">
    <source>
        <dbReference type="ARBA" id="ARBA00007553"/>
    </source>
</evidence>
<dbReference type="InterPro" id="IPR002502">
    <property type="entry name" value="Amidase_domain"/>
</dbReference>
<dbReference type="InterPro" id="IPR036505">
    <property type="entry name" value="Amidase/PGRP_sf"/>
</dbReference>
<evidence type="ECO:0000259" key="2">
    <source>
        <dbReference type="SMART" id="SM00644"/>
    </source>
</evidence>
<dbReference type="GO" id="GO:0008270">
    <property type="term" value="F:zinc ion binding"/>
    <property type="evidence" value="ECO:0007669"/>
    <property type="project" value="InterPro"/>
</dbReference>
<dbReference type="RefSeq" id="WP_153096758.1">
    <property type="nucleotide sequence ID" value="NZ_VZBP01000065.1"/>
</dbReference>
<feature type="domain" description="N-acetylmuramoyl-L-alanine amidase" evidence="2">
    <location>
        <begin position="1"/>
        <end position="126"/>
    </location>
</feature>
<comment type="caution">
    <text evidence="4">The sequence shown here is derived from an EMBL/GenBank/DDBJ whole genome shotgun (WGS) entry which is preliminary data.</text>
</comment>
<dbReference type="Proteomes" id="UP000405805">
    <property type="component" value="Unassembled WGS sequence"/>
</dbReference>
<name>A0AA91A339_9BACT</name>
<comment type="similarity">
    <text evidence="1">Belongs to the N-acetylmuramoyl-L-alanine amidase 2 family.</text>
</comment>
<sequence>MRKINEIIVHCTATAEGKNFKAADIDRWHKAKGWNGIGYHHVVDLDGTVEPGRPENEVGAHCLKHNANSIGVVYVGGLASDGKTPKDTRTPQQKAALVKLLTELKRRYPNATIHGHRDFAAKACPSFDATKEYKDIK</sequence>
<dbReference type="SMART" id="SM00644">
    <property type="entry name" value="Ami_2"/>
    <property type="match status" value="1"/>
</dbReference>
<evidence type="ECO:0000259" key="3">
    <source>
        <dbReference type="SMART" id="SM00701"/>
    </source>
</evidence>
<proteinExistence type="inferred from homology"/>
<dbReference type="EMBL" id="VZBP01000065">
    <property type="protein sequence ID" value="MQO09278.1"/>
    <property type="molecule type" value="Genomic_DNA"/>
</dbReference>
<dbReference type="SUPFAM" id="SSF55846">
    <property type="entry name" value="N-acetylmuramoyl-L-alanine amidase-like"/>
    <property type="match status" value="1"/>
</dbReference>
<evidence type="ECO:0000313" key="4">
    <source>
        <dbReference type="EMBL" id="MQO09278.1"/>
    </source>
</evidence>
<dbReference type="InterPro" id="IPR015510">
    <property type="entry name" value="PGRP"/>
</dbReference>
<gene>
    <name evidence="4" type="ORF">F7D57_05960</name>
</gene>
<dbReference type="SMART" id="SM00701">
    <property type="entry name" value="PGRP"/>
    <property type="match status" value="1"/>
</dbReference>
<organism evidence="4 5">
    <name type="scientific">Segatella copri</name>
    <dbReference type="NCBI Taxonomy" id="165179"/>
    <lineage>
        <taxon>Bacteria</taxon>
        <taxon>Pseudomonadati</taxon>
        <taxon>Bacteroidota</taxon>
        <taxon>Bacteroidia</taxon>
        <taxon>Bacteroidales</taxon>
        <taxon>Prevotellaceae</taxon>
        <taxon>Segatella</taxon>
    </lineage>
</organism>
<dbReference type="AlphaFoldDB" id="A0AA91A339"/>
<dbReference type="PANTHER" id="PTHR11022">
    <property type="entry name" value="PEPTIDOGLYCAN RECOGNITION PROTEIN"/>
    <property type="match status" value="1"/>
</dbReference>
<dbReference type="GO" id="GO:0008745">
    <property type="term" value="F:N-acetylmuramoyl-L-alanine amidase activity"/>
    <property type="evidence" value="ECO:0007669"/>
    <property type="project" value="InterPro"/>
</dbReference>
<dbReference type="CDD" id="cd06583">
    <property type="entry name" value="PGRP"/>
    <property type="match status" value="1"/>
</dbReference>
<feature type="domain" description="Peptidoglycan recognition protein family" evidence="3">
    <location>
        <begin position="1"/>
        <end position="120"/>
    </location>
</feature>
<dbReference type="InterPro" id="IPR006619">
    <property type="entry name" value="PGRP_domain_met/bac"/>
</dbReference>
<dbReference type="GO" id="GO:0009253">
    <property type="term" value="P:peptidoglycan catabolic process"/>
    <property type="evidence" value="ECO:0007669"/>
    <property type="project" value="InterPro"/>
</dbReference>
<dbReference type="Gene3D" id="3.40.80.10">
    <property type="entry name" value="Peptidoglycan recognition protein-like"/>
    <property type="match status" value="1"/>
</dbReference>
<evidence type="ECO:0000313" key="5">
    <source>
        <dbReference type="Proteomes" id="UP000405805"/>
    </source>
</evidence>
<dbReference type="PANTHER" id="PTHR11022:SF41">
    <property type="entry name" value="PEPTIDOGLYCAN-RECOGNITION PROTEIN LC-RELATED"/>
    <property type="match status" value="1"/>
</dbReference>
<dbReference type="Pfam" id="PF01510">
    <property type="entry name" value="Amidase_2"/>
    <property type="match status" value="1"/>
</dbReference>